<dbReference type="EMBL" id="CP067977">
    <property type="protein sequence ID" value="QQQ18429.1"/>
    <property type="molecule type" value="Genomic_DNA"/>
</dbReference>
<name>A0ABX7BLH5_9CAUL</name>
<organism evidence="2 3">
    <name type="scientific">Brevundimonas vitisensis</name>
    <dbReference type="NCBI Taxonomy" id="2800818"/>
    <lineage>
        <taxon>Bacteria</taxon>
        <taxon>Pseudomonadati</taxon>
        <taxon>Pseudomonadota</taxon>
        <taxon>Alphaproteobacteria</taxon>
        <taxon>Caulobacterales</taxon>
        <taxon>Caulobacteraceae</taxon>
        <taxon>Brevundimonas</taxon>
    </lineage>
</organism>
<feature type="compositionally biased region" description="Basic and acidic residues" evidence="1">
    <location>
        <begin position="1"/>
        <end position="15"/>
    </location>
</feature>
<dbReference type="Proteomes" id="UP000595448">
    <property type="component" value="Chromosome"/>
</dbReference>
<evidence type="ECO:0000256" key="1">
    <source>
        <dbReference type="SAM" id="MobiDB-lite"/>
    </source>
</evidence>
<protein>
    <submittedName>
        <fullName evidence="2">Uncharacterized protein</fullName>
    </submittedName>
</protein>
<evidence type="ECO:0000313" key="3">
    <source>
        <dbReference type="Proteomes" id="UP000595448"/>
    </source>
</evidence>
<dbReference type="RefSeq" id="WP_201102800.1">
    <property type="nucleotide sequence ID" value="NZ_CP067977.1"/>
</dbReference>
<evidence type="ECO:0000313" key="2">
    <source>
        <dbReference type="EMBL" id="QQQ18429.1"/>
    </source>
</evidence>
<feature type="region of interest" description="Disordered" evidence="1">
    <location>
        <begin position="1"/>
        <end position="55"/>
    </location>
</feature>
<proteinExistence type="predicted"/>
<sequence>MSDARPDTREIETENQRTPASEGQPPRPATEPRGAEGSSNSGETETDPATGKPND</sequence>
<keyword evidence="3" id="KW-1185">Reference proteome</keyword>
<accession>A0ABX7BLH5</accession>
<reference evidence="2 3" key="1">
    <citation type="submission" date="2021-01" db="EMBL/GenBank/DDBJ databases">
        <title>Brevundimonas vitis sp. nov., an bacterium isolated from grape (Vitis vinifera).</title>
        <authorList>
            <person name="Jiang L."/>
            <person name="Lee J."/>
        </authorList>
    </citation>
    <scope>NUCLEOTIDE SEQUENCE [LARGE SCALE GENOMIC DNA]</scope>
    <source>
        <strain evidence="2 3">GRTSA-9</strain>
    </source>
</reference>
<gene>
    <name evidence="2" type="ORF">JIP62_14235</name>
</gene>